<evidence type="ECO:0000313" key="1">
    <source>
        <dbReference type="EMBL" id="KAJ9587451.1"/>
    </source>
</evidence>
<feature type="non-terminal residue" evidence="1">
    <location>
        <position position="1"/>
    </location>
</feature>
<gene>
    <name evidence="1" type="ORF">L9F63_019028</name>
</gene>
<feature type="non-terminal residue" evidence="1">
    <location>
        <position position="105"/>
    </location>
</feature>
<name>A0AAD7ZVH9_DIPPU</name>
<proteinExistence type="predicted"/>
<sequence>KASYAEFLLVIINTVIRTCLRIIFRLTEVPDKTGFTVGDSDSDQQLVTFRYKQRLPRRNIIFAIPIDSRLIPLPHSRRLQCYVKLTSCPSCGLTIISIRYCPCSN</sequence>
<reference evidence="1" key="2">
    <citation type="submission" date="2023-05" db="EMBL/GenBank/DDBJ databases">
        <authorList>
            <person name="Fouks B."/>
        </authorList>
    </citation>
    <scope>NUCLEOTIDE SEQUENCE</scope>
    <source>
        <strain evidence="1">Stay&amp;Tobe</strain>
        <tissue evidence="1">Testes</tissue>
    </source>
</reference>
<organism evidence="1 2">
    <name type="scientific">Diploptera punctata</name>
    <name type="common">Pacific beetle cockroach</name>
    <dbReference type="NCBI Taxonomy" id="6984"/>
    <lineage>
        <taxon>Eukaryota</taxon>
        <taxon>Metazoa</taxon>
        <taxon>Ecdysozoa</taxon>
        <taxon>Arthropoda</taxon>
        <taxon>Hexapoda</taxon>
        <taxon>Insecta</taxon>
        <taxon>Pterygota</taxon>
        <taxon>Neoptera</taxon>
        <taxon>Polyneoptera</taxon>
        <taxon>Dictyoptera</taxon>
        <taxon>Blattodea</taxon>
        <taxon>Blaberoidea</taxon>
        <taxon>Blaberidae</taxon>
        <taxon>Diplopterinae</taxon>
        <taxon>Diploptera</taxon>
    </lineage>
</organism>
<protein>
    <submittedName>
        <fullName evidence="1">Uncharacterized protein</fullName>
    </submittedName>
</protein>
<evidence type="ECO:0000313" key="2">
    <source>
        <dbReference type="Proteomes" id="UP001233999"/>
    </source>
</evidence>
<dbReference type="EMBL" id="JASPKZ010006434">
    <property type="protein sequence ID" value="KAJ9587451.1"/>
    <property type="molecule type" value="Genomic_DNA"/>
</dbReference>
<reference evidence="1" key="1">
    <citation type="journal article" date="2023" name="IScience">
        <title>Live-bearing cockroach genome reveals convergent evolutionary mechanisms linked to viviparity in insects and beyond.</title>
        <authorList>
            <person name="Fouks B."/>
            <person name="Harrison M.C."/>
            <person name="Mikhailova A.A."/>
            <person name="Marchal E."/>
            <person name="English S."/>
            <person name="Carruthers M."/>
            <person name="Jennings E.C."/>
            <person name="Chiamaka E.L."/>
            <person name="Frigard R.A."/>
            <person name="Pippel M."/>
            <person name="Attardo G.M."/>
            <person name="Benoit J.B."/>
            <person name="Bornberg-Bauer E."/>
            <person name="Tobe S.S."/>
        </authorList>
    </citation>
    <scope>NUCLEOTIDE SEQUENCE</scope>
    <source>
        <strain evidence="1">Stay&amp;Tobe</strain>
    </source>
</reference>
<keyword evidence="2" id="KW-1185">Reference proteome</keyword>
<accession>A0AAD7ZVH9</accession>
<comment type="caution">
    <text evidence="1">The sequence shown here is derived from an EMBL/GenBank/DDBJ whole genome shotgun (WGS) entry which is preliminary data.</text>
</comment>
<dbReference type="AlphaFoldDB" id="A0AAD7ZVH9"/>
<dbReference type="Proteomes" id="UP001233999">
    <property type="component" value="Unassembled WGS sequence"/>
</dbReference>